<evidence type="ECO:0000313" key="1">
    <source>
        <dbReference type="EMBL" id="TFK75039.1"/>
    </source>
</evidence>
<accession>A0ACD3BAK1</accession>
<organism evidence="1 2">
    <name type="scientific">Pluteus cervinus</name>
    <dbReference type="NCBI Taxonomy" id="181527"/>
    <lineage>
        <taxon>Eukaryota</taxon>
        <taxon>Fungi</taxon>
        <taxon>Dikarya</taxon>
        <taxon>Basidiomycota</taxon>
        <taxon>Agaricomycotina</taxon>
        <taxon>Agaricomycetes</taxon>
        <taxon>Agaricomycetidae</taxon>
        <taxon>Agaricales</taxon>
        <taxon>Pluteineae</taxon>
        <taxon>Pluteaceae</taxon>
        <taxon>Pluteus</taxon>
    </lineage>
</organism>
<gene>
    <name evidence="1" type="ORF">BDN72DRAFT_832749</name>
</gene>
<dbReference type="Proteomes" id="UP000308600">
    <property type="component" value="Unassembled WGS sequence"/>
</dbReference>
<sequence length="74" mass="8058">MQRQTCRRQTAGPSFCPGFATLVTAAGAAPSLPFDPGRINQTDHYHTIWILVGGTFDPVAHAQCEDEESSRRSP</sequence>
<reference evidence="1 2" key="1">
    <citation type="journal article" date="2019" name="Nat. Ecol. Evol.">
        <title>Megaphylogeny resolves global patterns of mushroom evolution.</title>
        <authorList>
            <person name="Varga T."/>
            <person name="Krizsan K."/>
            <person name="Foldi C."/>
            <person name="Dima B."/>
            <person name="Sanchez-Garcia M."/>
            <person name="Sanchez-Ramirez S."/>
            <person name="Szollosi G.J."/>
            <person name="Szarkandi J.G."/>
            <person name="Papp V."/>
            <person name="Albert L."/>
            <person name="Andreopoulos W."/>
            <person name="Angelini C."/>
            <person name="Antonin V."/>
            <person name="Barry K.W."/>
            <person name="Bougher N.L."/>
            <person name="Buchanan P."/>
            <person name="Buyck B."/>
            <person name="Bense V."/>
            <person name="Catcheside P."/>
            <person name="Chovatia M."/>
            <person name="Cooper J."/>
            <person name="Damon W."/>
            <person name="Desjardin D."/>
            <person name="Finy P."/>
            <person name="Geml J."/>
            <person name="Haridas S."/>
            <person name="Hughes K."/>
            <person name="Justo A."/>
            <person name="Karasinski D."/>
            <person name="Kautmanova I."/>
            <person name="Kiss B."/>
            <person name="Kocsube S."/>
            <person name="Kotiranta H."/>
            <person name="LaButti K.M."/>
            <person name="Lechner B.E."/>
            <person name="Liimatainen K."/>
            <person name="Lipzen A."/>
            <person name="Lukacs Z."/>
            <person name="Mihaltcheva S."/>
            <person name="Morgado L.N."/>
            <person name="Niskanen T."/>
            <person name="Noordeloos M.E."/>
            <person name="Ohm R.A."/>
            <person name="Ortiz-Santana B."/>
            <person name="Ovrebo C."/>
            <person name="Racz N."/>
            <person name="Riley R."/>
            <person name="Savchenko A."/>
            <person name="Shiryaev A."/>
            <person name="Soop K."/>
            <person name="Spirin V."/>
            <person name="Szebenyi C."/>
            <person name="Tomsovsky M."/>
            <person name="Tulloss R.E."/>
            <person name="Uehling J."/>
            <person name="Grigoriev I.V."/>
            <person name="Vagvolgyi C."/>
            <person name="Papp T."/>
            <person name="Martin F.M."/>
            <person name="Miettinen O."/>
            <person name="Hibbett D.S."/>
            <person name="Nagy L.G."/>
        </authorList>
    </citation>
    <scope>NUCLEOTIDE SEQUENCE [LARGE SCALE GENOMIC DNA]</scope>
    <source>
        <strain evidence="1 2">NL-1719</strain>
    </source>
</reference>
<protein>
    <submittedName>
        <fullName evidence="1">Uncharacterized protein</fullName>
    </submittedName>
</protein>
<dbReference type="EMBL" id="ML208265">
    <property type="protein sequence ID" value="TFK75039.1"/>
    <property type="molecule type" value="Genomic_DNA"/>
</dbReference>
<name>A0ACD3BAK1_9AGAR</name>
<keyword evidence="2" id="KW-1185">Reference proteome</keyword>
<proteinExistence type="predicted"/>
<evidence type="ECO:0000313" key="2">
    <source>
        <dbReference type="Proteomes" id="UP000308600"/>
    </source>
</evidence>